<gene>
    <name evidence="3" type="ORF">SAMN05216402_1710</name>
</gene>
<evidence type="ECO:0000313" key="4">
    <source>
        <dbReference type="Proteomes" id="UP000183471"/>
    </source>
</evidence>
<dbReference type="PRINTS" id="PR00420">
    <property type="entry name" value="RNGMNOXGNASE"/>
</dbReference>
<accession>A0ABY0TD73</accession>
<dbReference type="RefSeq" id="WP_074631928.1">
    <property type="nucleotide sequence ID" value="NZ_FNKY01000001.1"/>
</dbReference>
<proteinExistence type="predicted"/>
<dbReference type="InterPro" id="IPR036188">
    <property type="entry name" value="FAD/NAD-bd_sf"/>
</dbReference>
<dbReference type="SUPFAM" id="SSF51905">
    <property type="entry name" value="FAD/NAD(P)-binding domain"/>
    <property type="match status" value="1"/>
</dbReference>
<dbReference type="Proteomes" id="UP000183471">
    <property type="component" value="Unassembled WGS sequence"/>
</dbReference>
<name>A0ABY0TD73_9PROT</name>
<keyword evidence="4" id="KW-1185">Reference proteome</keyword>
<dbReference type="Gene3D" id="3.30.9.100">
    <property type="match status" value="1"/>
</dbReference>
<evidence type="ECO:0000313" key="3">
    <source>
        <dbReference type="EMBL" id="SDQ65293.1"/>
    </source>
</evidence>
<dbReference type="Gene3D" id="3.50.50.60">
    <property type="entry name" value="FAD/NAD(P)-binding domain"/>
    <property type="match status" value="1"/>
</dbReference>
<dbReference type="EMBL" id="FNKY01000001">
    <property type="protein sequence ID" value="SDQ65293.1"/>
    <property type="molecule type" value="Genomic_DNA"/>
</dbReference>
<evidence type="ECO:0000256" key="1">
    <source>
        <dbReference type="ARBA" id="ARBA00023002"/>
    </source>
</evidence>
<evidence type="ECO:0000259" key="2">
    <source>
        <dbReference type="Pfam" id="PF01266"/>
    </source>
</evidence>
<sequence>MSGSSQNIDVVVAGGGPAGGICALTLAHGGARVSLVHWDGYSTGGIELVSGRARRMIERYCPGFFRQDIFGAGGVEVHETISLWGTPDPVTLSAMFNPWGPGVAVERTLFDQALRDLAEAAGVSVIGATKVADIERGNDQWQLSLRSGEAECDPVCARFLVLATGRAAARFFDPPPLSESSQIALMAPLSPLSGVPDHALYIEARDNGWWYALPTGDGGHFAGFCTSRDEIKRRRVSLREFFFGELRRTRLLAPLLGGPDAQLNPRITGRMAGARAFSKAAGNGWIAVGDAAYAPDPLSGMGIELAIESAQLGAHALLEAMRETGKEAAKHEVFAEYEDAIRERASQHGKAAARHYGSL</sequence>
<protein>
    <submittedName>
        <fullName evidence="3">Dehydrogenase (Flavoprotein)</fullName>
    </submittedName>
</protein>
<dbReference type="Pfam" id="PF01266">
    <property type="entry name" value="DAO"/>
    <property type="match status" value="1"/>
</dbReference>
<dbReference type="PANTHER" id="PTHR43747">
    <property type="entry name" value="FAD-BINDING PROTEIN"/>
    <property type="match status" value="1"/>
</dbReference>
<feature type="domain" description="FAD dependent oxidoreductase" evidence="2">
    <location>
        <begin position="93"/>
        <end position="226"/>
    </location>
</feature>
<dbReference type="PANTHER" id="PTHR43747:SF5">
    <property type="entry name" value="FAD-BINDING DOMAIN-CONTAINING PROTEIN"/>
    <property type="match status" value="1"/>
</dbReference>
<keyword evidence="1" id="KW-0560">Oxidoreductase</keyword>
<comment type="caution">
    <text evidence="3">The sequence shown here is derived from an EMBL/GenBank/DDBJ whole genome shotgun (WGS) entry which is preliminary data.</text>
</comment>
<organism evidence="3 4">
    <name type="scientific">Nitrosospira multiformis</name>
    <dbReference type="NCBI Taxonomy" id="1231"/>
    <lineage>
        <taxon>Bacteria</taxon>
        <taxon>Pseudomonadati</taxon>
        <taxon>Pseudomonadota</taxon>
        <taxon>Betaproteobacteria</taxon>
        <taxon>Nitrosomonadales</taxon>
        <taxon>Nitrosomonadaceae</taxon>
        <taxon>Nitrosospira</taxon>
    </lineage>
</organism>
<dbReference type="InterPro" id="IPR050816">
    <property type="entry name" value="Flavin-dep_Halogenase_NPB"/>
</dbReference>
<reference evidence="3 4" key="1">
    <citation type="submission" date="2016-10" db="EMBL/GenBank/DDBJ databases">
        <authorList>
            <person name="Varghese N."/>
            <person name="Submissions S."/>
        </authorList>
    </citation>
    <scope>NUCLEOTIDE SEQUENCE [LARGE SCALE GENOMIC DNA]</scope>
    <source>
        <strain evidence="3 4">Nl1</strain>
    </source>
</reference>
<dbReference type="InterPro" id="IPR006076">
    <property type="entry name" value="FAD-dep_OxRdtase"/>
</dbReference>